<evidence type="ECO:0000256" key="4">
    <source>
        <dbReference type="PROSITE-ProRule" id="PRU00221"/>
    </source>
</evidence>
<sequence>MKHIFTIFLFLFFSILVFSEPFTLNEGHFDSVTDIVKYPFGNKAISVSNDETAIIWDLDKNIIIKTFELYQGALTTVAISPGGKYFAVGSSTGKVFIFDFNSKKLIASVKNHTGKVMDVTFGSKENIVISGGVDGNLVFYDINSLSRVNMISMPCKIISVTTSPNKQYIAIGGDNGSLYLIKSSDLKKIDTISNVHNDWITGIAFSPDNNYIASVSWDLKLCITSVKDLKVTNTIDVPADKNLNSVSWSSDNDLIAVASSDKYVYLYGANSLSLVDKIQTNDKQVYNAVFFPTSSTLLTSGGDAKVNLWDVKKRELLKSYTGY</sequence>
<dbReference type="RefSeq" id="WP_307904513.1">
    <property type="nucleotide sequence ID" value="NZ_AP027059.1"/>
</dbReference>
<dbReference type="Gene3D" id="2.130.10.10">
    <property type="entry name" value="YVTN repeat-like/Quinoprotein amine dehydrogenase"/>
    <property type="match status" value="2"/>
</dbReference>
<proteinExistence type="predicted"/>
<accession>A0AAU9DUD7</accession>
<name>A0AAU9DUD7_9FUSO</name>
<dbReference type="PANTHER" id="PTHR19848">
    <property type="entry name" value="WD40 REPEAT PROTEIN"/>
    <property type="match status" value="1"/>
</dbReference>
<protein>
    <recommendedName>
        <fullName evidence="5">Nucleoporin Nup159/Nup146 N-terminal domain-containing protein</fullName>
    </recommendedName>
</protein>
<dbReference type="EMBL" id="AP027059">
    <property type="protein sequence ID" value="BDU49561.1"/>
    <property type="molecule type" value="Genomic_DNA"/>
</dbReference>
<keyword evidence="1" id="KW-0813">Transport</keyword>
<feature type="repeat" description="WD" evidence="4">
    <location>
        <begin position="25"/>
        <end position="66"/>
    </location>
</feature>
<feature type="domain" description="Nucleoporin Nup159/Nup146 N-terminal" evidence="5">
    <location>
        <begin position="114"/>
        <end position="286"/>
    </location>
</feature>
<dbReference type="PROSITE" id="PS50082">
    <property type="entry name" value="WD_REPEATS_2"/>
    <property type="match status" value="3"/>
</dbReference>
<dbReference type="InterPro" id="IPR015943">
    <property type="entry name" value="WD40/YVTN_repeat-like_dom_sf"/>
</dbReference>
<dbReference type="Pfam" id="PF00400">
    <property type="entry name" value="WD40"/>
    <property type="match status" value="2"/>
</dbReference>
<feature type="repeat" description="WD" evidence="4">
    <location>
        <begin position="278"/>
        <end position="319"/>
    </location>
</feature>
<dbReference type="InterPro" id="IPR001680">
    <property type="entry name" value="WD40_rpt"/>
</dbReference>
<evidence type="ECO:0000313" key="7">
    <source>
        <dbReference type="Proteomes" id="UP001321582"/>
    </source>
</evidence>
<organism evidence="6 7">
    <name type="scientific">Haliovirga abyssi</name>
    <dbReference type="NCBI Taxonomy" id="2996794"/>
    <lineage>
        <taxon>Bacteria</taxon>
        <taxon>Fusobacteriati</taxon>
        <taxon>Fusobacteriota</taxon>
        <taxon>Fusobacteriia</taxon>
        <taxon>Fusobacteriales</taxon>
        <taxon>Haliovirgaceae</taxon>
        <taxon>Haliovirga</taxon>
    </lineage>
</organism>
<dbReference type="InterPro" id="IPR019775">
    <property type="entry name" value="WD40_repeat_CS"/>
</dbReference>
<gene>
    <name evidence="6" type="ORF">HLVA_01300</name>
</gene>
<keyword evidence="2 4" id="KW-0853">WD repeat</keyword>
<dbReference type="Pfam" id="PF16755">
    <property type="entry name" value="Beta-prop_NUP159_NUP214"/>
    <property type="match status" value="1"/>
</dbReference>
<dbReference type="InterPro" id="IPR011047">
    <property type="entry name" value="Quinoprotein_ADH-like_sf"/>
</dbReference>
<dbReference type="AlphaFoldDB" id="A0AAU9DUD7"/>
<evidence type="ECO:0000256" key="2">
    <source>
        <dbReference type="ARBA" id="ARBA00022574"/>
    </source>
</evidence>
<dbReference type="Proteomes" id="UP001321582">
    <property type="component" value="Chromosome"/>
</dbReference>
<keyword evidence="7" id="KW-1185">Reference proteome</keyword>
<reference evidence="6 7" key="1">
    <citation type="submission" date="2022-11" db="EMBL/GenBank/DDBJ databases">
        <title>Haliovirga abyssi gen. nov., sp. nov., a mesophilic fermentative bacterium isolated from the Iheya North hydrothermal field and the proposal of Haliovirgaceae fam. nov.</title>
        <authorList>
            <person name="Miyazaki U."/>
            <person name="Tame A."/>
            <person name="Miyazaki J."/>
            <person name="Takai K."/>
            <person name="Sawayama S."/>
            <person name="Kitajima M."/>
            <person name="Okamoto A."/>
            <person name="Nakagawa S."/>
        </authorList>
    </citation>
    <scope>NUCLEOTIDE SEQUENCE [LARGE SCALE GENOMIC DNA]</scope>
    <source>
        <strain evidence="6 7">IC12</strain>
    </source>
</reference>
<evidence type="ECO:0000256" key="3">
    <source>
        <dbReference type="ARBA" id="ARBA00022737"/>
    </source>
</evidence>
<dbReference type="InterPro" id="IPR039462">
    <property type="entry name" value="Nup159/Nup146_N"/>
</dbReference>
<dbReference type="PROSITE" id="PS50294">
    <property type="entry name" value="WD_REPEATS_REGION"/>
    <property type="match status" value="2"/>
</dbReference>
<dbReference type="PANTHER" id="PTHR19848:SF8">
    <property type="entry name" value="F-BOX AND WD REPEAT DOMAIN CONTAINING 7"/>
    <property type="match status" value="1"/>
</dbReference>
<evidence type="ECO:0000256" key="1">
    <source>
        <dbReference type="ARBA" id="ARBA00022448"/>
    </source>
</evidence>
<dbReference type="SUPFAM" id="SSF50998">
    <property type="entry name" value="Quinoprotein alcohol dehydrogenase-like"/>
    <property type="match status" value="1"/>
</dbReference>
<dbReference type="SMART" id="SM00320">
    <property type="entry name" value="WD40"/>
    <property type="match status" value="7"/>
</dbReference>
<evidence type="ECO:0000313" key="6">
    <source>
        <dbReference type="EMBL" id="BDU49561.1"/>
    </source>
</evidence>
<dbReference type="PROSITE" id="PS00678">
    <property type="entry name" value="WD_REPEATS_1"/>
    <property type="match status" value="2"/>
</dbReference>
<dbReference type="KEGG" id="haby:HLVA_01300"/>
<feature type="repeat" description="WD" evidence="4">
    <location>
        <begin position="109"/>
        <end position="150"/>
    </location>
</feature>
<evidence type="ECO:0000259" key="5">
    <source>
        <dbReference type="Pfam" id="PF16755"/>
    </source>
</evidence>
<keyword evidence="3" id="KW-0677">Repeat</keyword>